<proteinExistence type="predicted"/>
<accession>A0A1Y0D1Y5</accession>
<sequence length="599" mass="67477">MLQNTFNNQDPIGQFFNWNETMWSEMQKAKWGDDPVSDALSQVNSDDLQLFYKAISSNPMHLLDMQMKWWQGQLAICQNSMMKSLDSGSASVVADPPGDRRFKHKAWTENPHFDFIRQSYLHFSKSLTDMLDVVEGVPESVRERLKFTFRQTINALSPTNFIWSNPEVLLRTIEEKGANLVKGIALYQEDMAASADMLKIRMTRQSAFTLGENLAVTPGDVVFRNDIFELIQYAATTKTVHKTPLLIIPPFINKYYILDLTEQKSLVAWLRDQGHTVFIMSWRNPGKEQASISFSDLVQSGTMEAIRVIEQVTKEKEVNAIGYCIGGTLLAATQAAYVAQGVKSRVKSATYLTTLLDFTQPGEVGVFINPPVINAMAKMNEAQGYFDGRKMAVTFSLLRENSLYWNYYIDNYLKGEEPSEFDILYWNSDSTNLSATCADFLLRDLYLNNRLSQAGEVKIGDVAIDLGKVTTPSYFLSTKEDHIALWDATFKGSNLLGGDKTMVLGESGHVAGVVNPPSKNKYGYWLSESKFDNPEQWLATAKREDGSWWTHWQQWATPFLGEKQVPARTVGSVEYPALMAAPGRYVTQSLPIAAVEETA</sequence>
<reference evidence="6 7" key="1">
    <citation type="journal article" date="2014" name="Int. J. Syst. Evol. Microbiol.">
        <title>Oceanisphaera profunda sp. nov., a marine bacterium isolated from deep-sea sediment, and emended description of the genus Oceanisphaera.</title>
        <authorList>
            <person name="Xu Z."/>
            <person name="Zhang X.Y."/>
            <person name="Su H.N."/>
            <person name="Yu Z.C."/>
            <person name="Liu C."/>
            <person name="Li H."/>
            <person name="Chen X.L."/>
            <person name="Song X.Y."/>
            <person name="Xie B.B."/>
            <person name="Qin Q.L."/>
            <person name="Zhou B.C."/>
            <person name="Shi M."/>
            <person name="Huang Y."/>
            <person name="Zhang Y.Z."/>
        </authorList>
    </citation>
    <scope>NUCLEOTIDE SEQUENCE [LARGE SCALE GENOMIC DNA]</scope>
    <source>
        <strain evidence="6 7">SM1222</strain>
    </source>
</reference>
<organism evidence="6 7">
    <name type="scientific">Oceanisphaera profunda</name>
    <dbReference type="NCBI Taxonomy" id="1416627"/>
    <lineage>
        <taxon>Bacteria</taxon>
        <taxon>Pseudomonadati</taxon>
        <taxon>Pseudomonadota</taxon>
        <taxon>Gammaproteobacteria</taxon>
        <taxon>Aeromonadales</taxon>
        <taxon>Aeromonadaceae</taxon>
        <taxon>Oceanisphaera</taxon>
    </lineage>
</organism>
<evidence type="ECO:0000313" key="7">
    <source>
        <dbReference type="Proteomes" id="UP000243937"/>
    </source>
</evidence>
<evidence type="ECO:0000313" key="6">
    <source>
        <dbReference type="EMBL" id="ART81523.1"/>
    </source>
</evidence>
<dbReference type="GO" id="GO:0042619">
    <property type="term" value="P:poly-hydroxybutyrate biosynthetic process"/>
    <property type="evidence" value="ECO:0007669"/>
    <property type="project" value="InterPro"/>
</dbReference>
<keyword evidence="2" id="KW-0963">Cytoplasm</keyword>
<dbReference type="PANTHER" id="PTHR36837">
    <property type="entry name" value="POLY(3-HYDROXYALKANOATE) POLYMERASE SUBUNIT PHAC"/>
    <property type="match status" value="1"/>
</dbReference>
<dbReference type="RefSeq" id="WP_087034608.1">
    <property type="nucleotide sequence ID" value="NZ_CP021377.1"/>
</dbReference>
<gene>
    <name evidence="6" type="ORF">CBP31_01810</name>
</gene>
<dbReference type="InterPro" id="IPR010963">
    <property type="entry name" value="PHA_synth_I"/>
</dbReference>
<comment type="subcellular location">
    <subcellularLocation>
        <location evidence="1">Cytoplasm</location>
    </subcellularLocation>
</comment>
<dbReference type="AlphaFoldDB" id="A0A1Y0D1Y5"/>
<keyword evidence="7" id="KW-1185">Reference proteome</keyword>
<dbReference type="InterPro" id="IPR010941">
    <property type="entry name" value="PhaC_N"/>
</dbReference>
<dbReference type="InterPro" id="IPR051321">
    <property type="entry name" value="PHA/PHB_synthase"/>
</dbReference>
<evidence type="ECO:0000256" key="3">
    <source>
        <dbReference type="ARBA" id="ARBA00022679"/>
    </source>
</evidence>
<evidence type="ECO:0000256" key="4">
    <source>
        <dbReference type="ARBA" id="ARBA00023315"/>
    </source>
</evidence>
<evidence type="ECO:0000256" key="1">
    <source>
        <dbReference type="ARBA" id="ARBA00004496"/>
    </source>
</evidence>
<dbReference type="EMBL" id="CP021377">
    <property type="protein sequence ID" value="ART81523.1"/>
    <property type="molecule type" value="Genomic_DNA"/>
</dbReference>
<dbReference type="Pfam" id="PF07167">
    <property type="entry name" value="PhaC_N"/>
    <property type="match status" value="1"/>
</dbReference>
<dbReference type="Gene3D" id="3.40.50.1820">
    <property type="entry name" value="alpha/beta hydrolase"/>
    <property type="match status" value="1"/>
</dbReference>
<dbReference type="NCBIfam" id="TIGR01838">
    <property type="entry name" value="PHA_synth_I"/>
    <property type="match status" value="1"/>
</dbReference>
<name>A0A1Y0D1Y5_9GAMM</name>
<dbReference type="GO" id="GO:0005737">
    <property type="term" value="C:cytoplasm"/>
    <property type="evidence" value="ECO:0007669"/>
    <property type="project" value="UniProtKB-SubCell"/>
</dbReference>
<dbReference type="OrthoDB" id="7208816at2"/>
<keyword evidence="3" id="KW-0808">Transferase</keyword>
<dbReference type="Proteomes" id="UP000243937">
    <property type="component" value="Chromosome"/>
</dbReference>
<dbReference type="InterPro" id="IPR029058">
    <property type="entry name" value="AB_hydrolase_fold"/>
</dbReference>
<evidence type="ECO:0000256" key="2">
    <source>
        <dbReference type="ARBA" id="ARBA00022490"/>
    </source>
</evidence>
<evidence type="ECO:0000259" key="5">
    <source>
        <dbReference type="Pfam" id="PF07167"/>
    </source>
</evidence>
<dbReference type="KEGG" id="opf:CBP31_01810"/>
<keyword evidence="4" id="KW-0012">Acyltransferase</keyword>
<dbReference type="GO" id="GO:0016746">
    <property type="term" value="F:acyltransferase activity"/>
    <property type="evidence" value="ECO:0007669"/>
    <property type="project" value="UniProtKB-KW"/>
</dbReference>
<dbReference type="PANTHER" id="PTHR36837:SF5">
    <property type="entry name" value="POLY-3-HYDROXYBUTYRATE SYNTHASE"/>
    <property type="match status" value="1"/>
</dbReference>
<dbReference type="SUPFAM" id="SSF53474">
    <property type="entry name" value="alpha/beta-Hydrolases"/>
    <property type="match status" value="1"/>
</dbReference>
<feature type="domain" description="Poly-beta-hydroxybutyrate polymerase N-terminal" evidence="5">
    <location>
        <begin position="99"/>
        <end position="270"/>
    </location>
</feature>
<protein>
    <submittedName>
        <fullName evidence="6">Class I poly(R)-hydroxyalkanoic acid synthase</fullName>
    </submittedName>
</protein>